<gene>
    <name evidence="5" type="ORF">MSP1401_LOCUS6659</name>
</gene>
<dbReference type="PROSITE" id="PS51462">
    <property type="entry name" value="NUDIX"/>
    <property type="match status" value="1"/>
</dbReference>
<dbReference type="InterPro" id="IPR015797">
    <property type="entry name" value="NUDIX_hydrolase-like_dom_sf"/>
</dbReference>
<dbReference type="InterPro" id="IPR020084">
    <property type="entry name" value="NUDIX_hydrolase_CS"/>
</dbReference>
<reference evidence="5" key="1">
    <citation type="submission" date="2021-01" db="EMBL/GenBank/DDBJ databases">
        <authorList>
            <person name="Corre E."/>
            <person name="Pelletier E."/>
            <person name="Niang G."/>
            <person name="Scheremetjew M."/>
            <person name="Finn R."/>
            <person name="Kale V."/>
            <person name="Holt S."/>
            <person name="Cochrane G."/>
            <person name="Meng A."/>
            <person name="Brown T."/>
            <person name="Cohen L."/>
        </authorList>
    </citation>
    <scope>NUCLEOTIDE SEQUENCE</scope>
    <source>
        <strain evidence="5">CCAC1681</strain>
    </source>
</reference>
<accession>A0A7S0D296</accession>
<evidence type="ECO:0000256" key="3">
    <source>
        <dbReference type="RuleBase" id="RU003476"/>
    </source>
</evidence>
<sequence length="385" mass="41088">MACATTAAFASRILSRAHPPVLRRSAAFPFRPSSASSIGYRSDVSARSAVSPRLATARGPTVATSGARARVAAARPACPCPPLPRARSSLIPHAAQDATKTKGSVETHTDMSDDAPKTLKHAADRYGGVIVDPACLPDDIEIFADSLHASVVAWKEQGVRGVWLQIPITQAHLVGAAASAEFEFHHAEKTHVMMTRWLPGALEENHLPPNASHQVGIGAFVVNGEGKILLVQEKRGPAAASSRPNFWKLPTGLVEQGEDVPDAATREVFEETGVNTEFVSVLGIRHGHNAPFGKSDLFFLCALKIKDGQTTHPISVQEAELAAAEWRDAKDAFESEHIEKGSHMDHMYALCAAHAKGEYDGMGFQALPAGFGREGTVVTYSNAKS</sequence>
<dbReference type="GO" id="GO:0051287">
    <property type="term" value="F:NAD binding"/>
    <property type="evidence" value="ECO:0007669"/>
    <property type="project" value="TreeGrafter"/>
</dbReference>
<dbReference type="PANTHER" id="PTHR13994:SF13">
    <property type="entry name" value="FI03680P"/>
    <property type="match status" value="1"/>
</dbReference>
<dbReference type="Gene3D" id="3.90.79.10">
    <property type="entry name" value="Nucleoside Triphosphate Pyrophosphohydrolase"/>
    <property type="match status" value="1"/>
</dbReference>
<dbReference type="PRINTS" id="PR00502">
    <property type="entry name" value="NUDIXFAMILY"/>
</dbReference>
<dbReference type="Gene3D" id="3.40.630.30">
    <property type="match status" value="1"/>
</dbReference>
<feature type="domain" description="Nudix hydrolase" evidence="4">
    <location>
        <begin position="212"/>
        <end position="349"/>
    </location>
</feature>
<dbReference type="EMBL" id="HBEN01008058">
    <property type="protein sequence ID" value="CAD8441060.1"/>
    <property type="molecule type" value="Transcribed_RNA"/>
</dbReference>
<dbReference type="InterPro" id="IPR000086">
    <property type="entry name" value="NUDIX_hydrolase_dom"/>
</dbReference>
<name>A0A7S0D296_MICPS</name>
<protein>
    <recommendedName>
        <fullName evidence="4">Nudix hydrolase domain-containing protein</fullName>
    </recommendedName>
</protein>
<keyword evidence="2 3" id="KW-0378">Hydrolase</keyword>
<dbReference type="Pfam" id="PF00293">
    <property type="entry name" value="NUDIX"/>
    <property type="match status" value="1"/>
</dbReference>
<evidence type="ECO:0000256" key="2">
    <source>
        <dbReference type="ARBA" id="ARBA00022801"/>
    </source>
</evidence>
<dbReference type="InterPro" id="IPR040618">
    <property type="entry name" value="Pre-Nudix"/>
</dbReference>
<dbReference type="PRINTS" id="PR01356">
    <property type="entry name" value="GFGPROTEIN"/>
</dbReference>
<proteinExistence type="inferred from homology"/>
<dbReference type="GO" id="GO:0035529">
    <property type="term" value="F:NADH pyrophosphatase activity"/>
    <property type="evidence" value="ECO:0007669"/>
    <property type="project" value="TreeGrafter"/>
</dbReference>
<evidence type="ECO:0000256" key="1">
    <source>
        <dbReference type="ARBA" id="ARBA00005582"/>
    </source>
</evidence>
<dbReference type="Pfam" id="PF18290">
    <property type="entry name" value="Nudix_hydro"/>
    <property type="match status" value="1"/>
</dbReference>
<dbReference type="PANTHER" id="PTHR13994">
    <property type="entry name" value="NUDIX HYDROLASE RELATED"/>
    <property type="match status" value="1"/>
</dbReference>
<comment type="similarity">
    <text evidence="1 3">Belongs to the Nudix hydrolase family.</text>
</comment>
<dbReference type="GO" id="GO:0047631">
    <property type="term" value="F:ADP-ribose diphosphatase activity"/>
    <property type="evidence" value="ECO:0007669"/>
    <property type="project" value="TreeGrafter"/>
</dbReference>
<dbReference type="InterPro" id="IPR020476">
    <property type="entry name" value="Nudix_hydrolase"/>
</dbReference>
<dbReference type="CDD" id="cd04670">
    <property type="entry name" value="NUDIX_ASFGF2_Nudt6"/>
    <property type="match status" value="1"/>
</dbReference>
<dbReference type="InterPro" id="IPR003293">
    <property type="entry name" value="Nudix_hydrolase6-like"/>
</dbReference>
<organism evidence="5">
    <name type="scientific">Micromonas pusilla</name>
    <name type="common">Picoplanktonic green alga</name>
    <name type="synonym">Chromulina pusilla</name>
    <dbReference type="NCBI Taxonomy" id="38833"/>
    <lineage>
        <taxon>Eukaryota</taxon>
        <taxon>Viridiplantae</taxon>
        <taxon>Chlorophyta</taxon>
        <taxon>Mamiellophyceae</taxon>
        <taxon>Mamiellales</taxon>
        <taxon>Mamiellaceae</taxon>
        <taxon>Micromonas</taxon>
    </lineage>
</organism>
<evidence type="ECO:0000313" key="5">
    <source>
        <dbReference type="EMBL" id="CAD8441060.1"/>
    </source>
</evidence>
<dbReference type="PROSITE" id="PS00893">
    <property type="entry name" value="NUDIX_BOX"/>
    <property type="match status" value="1"/>
</dbReference>
<dbReference type="AlphaFoldDB" id="A0A7S0D296"/>
<evidence type="ECO:0000259" key="4">
    <source>
        <dbReference type="PROSITE" id="PS51462"/>
    </source>
</evidence>
<dbReference type="SUPFAM" id="SSF55811">
    <property type="entry name" value="Nudix"/>
    <property type="match status" value="1"/>
</dbReference>